<feature type="domain" description="Tc1-like transposase DDE" evidence="1">
    <location>
        <begin position="26"/>
        <end position="182"/>
    </location>
</feature>
<dbReference type="InterPro" id="IPR038717">
    <property type="entry name" value="Tc1-like_DDE_dom"/>
</dbReference>
<dbReference type="GO" id="GO:0003676">
    <property type="term" value="F:nucleic acid binding"/>
    <property type="evidence" value="ECO:0007669"/>
    <property type="project" value="InterPro"/>
</dbReference>
<dbReference type="Gene3D" id="3.30.420.10">
    <property type="entry name" value="Ribonuclease H-like superfamily/Ribonuclease H"/>
    <property type="match status" value="1"/>
</dbReference>
<protein>
    <submittedName>
        <fullName evidence="3">Transposase</fullName>
    </submittedName>
</protein>
<dbReference type="HOGENOM" id="CLU_1458149_0_0_2"/>
<evidence type="ECO:0000259" key="1">
    <source>
        <dbReference type="Pfam" id="PF13358"/>
    </source>
</evidence>
<name>Q5V1W0_HALMA</name>
<dbReference type="AlphaFoldDB" id="Q5V1W0"/>
<dbReference type="RefSeq" id="WP_011223721.1">
    <property type="nucleotide sequence ID" value="NC_006396.1"/>
</dbReference>
<dbReference type="eggNOG" id="arCOG02129">
    <property type="taxonomic scope" value="Archaea"/>
</dbReference>
<accession>Q5V1W0</accession>
<dbReference type="Proteomes" id="UP000298722">
    <property type="component" value="Chromosome"/>
</dbReference>
<evidence type="ECO:0000313" key="5">
    <source>
        <dbReference type="Proteomes" id="UP000298722"/>
    </source>
</evidence>
<evidence type="ECO:0000313" key="3">
    <source>
        <dbReference type="EMBL" id="QCP91212.1"/>
    </source>
</evidence>
<reference evidence="2 4" key="1">
    <citation type="journal article" date="2004" name="Genome Res.">
        <title>Genome sequence of Haloarcula marismortui: a halophilic archaeon from the Dead Sea.</title>
        <authorList>
            <person name="Baliga N.S."/>
            <person name="Bonneau R."/>
            <person name="Facciotti M.T."/>
            <person name="Pan M."/>
            <person name="Glusman G."/>
            <person name="Deutsch E.W."/>
            <person name="Shannon P."/>
            <person name="Chiu Y."/>
            <person name="Weng R.S."/>
            <person name="Gan R.R."/>
            <person name="Hung P."/>
            <person name="Date S.V."/>
            <person name="Marcotte E."/>
            <person name="Hood L."/>
            <person name="Ng W.V."/>
        </authorList>
    </citation>
    <scope>NUCLEOTIDE SEQUENCE [LARGE SCALE GENOMIC DNA]</scope>
    <source>
        <strain evidence="2">ATCC 43049</strain>
        <strain evidence="4">ATCC 43049 / DSM 3752 / JCM 8966 / VKM B-1809</strain>
    </source>
</reference>
<dbReference type="GeneID" id="40152533"/>
<evidence type="ECO:0000313" key="2">
    <source>
        <dbReference type="EMBL" id="AAV46492.1"/>
    </source>
</evidence>
<dbReference type="PaxDb" id="272569-rrnAC1574"/>
<dbReference type="EMBL" id="AY596297">
    <property type="protein sequence ID" value="AAV46492.1"/>
    <property type="molecule type" value="Genomic_DNA"/>
</dbReference>
<dbReference type="EnsemblBacteria" id="AAV46492">
    <property type="protein sequence ID" value="AAV46492"/>
    <property type="gene ID" value="rrnAC1574"/>
</dbReference>
<evidence type="ECO:0000313" key="4">
    <source>
        <dbReference type="Proteomes" id="UP000001169"/>
    </source>
</evidence>
<reference evidence="3 5" key="2">
    <citation type="submission" date="2019-04" db="EMBL/GenBank/DDBJ databases">
        <title>Methylomes of two halophilic Archaea, Haloarcula marismortui and Haloferax mediterranei.</title>
        <authorList>
            <person name="DasSarma S."/>
            <person name="DasSarma P."/>
            <person name="DasSarma S."/>
            <person name="Fomenkov A."/>
            <person name="Vincze T."/>
            <person name="Anton B.P."/>
            <person name="Roberts R.J."/>
        </authorList>
    </citation>
    <scope>NUCLEOTIDE SEQUENCE [LARGE SCALE GENOMIC DNA]</scope>
    <source>
        <strain evidence="3 5">ATCC 43049</strain>
    </source>
</reference>
<keyword evidence="4" id="KW-1185">Reference proteome</keyword>
<sequence length="207" mass="23749">MKPTLKRKPSFRRQSKKRPELTEKTVVVVDQFTKHVGTVQRRGFYPIGSNPTIEVATSWDSVTVLGAVTDNGDSFFCWTEENLTRNHGIRLLEALKDRFGEELVVFLDRAGYFYARDLWEHVSGERETETVGDSSVSCVRGDDLEVWYFPSKLPELNAVEGCWDQLQEWFKYRLVPDISSLKDYISRGVNAISEPSVWPYLTGKDST</sequence>
<dbReference type="EMBL" id="CP039138">
    <property type="protein sequence ID" value="QCP91212.1"/>
    <property type="molecule type" value="Genomic_DNA"/>
</dbReference>
<dbReference type="KEGG" id="hma:rrnAC1574"/>
<proteinExistence type="predicted"/>
<dbReference type="InterPro" id="IPR036397">
    <property type="entry name" value="RNaseH_sf"/>
</dbReference>
<dbReference type="Proteomes" id="UP000001169">
    <property type="component" value="Chromosome I"/>
</dbReference>
<gene>
    <name evidence="2" type="ordered locus">rrnAC1574</name>
    <name evidence="3" type="ORF">E6P14_10220</name>
</gene>
<dbReference type="Pfam" id="PF13358">
    <property type="entry name" value="DDE_3"/>
    <property type="match status" value="1"/>
</dbReference>
<organism evidence="2 4">
    <name type="scientific">Haloarcula marismortui (strain ATCC 43049 / DSM 3752 / JCM 8966 / VKM B-1809)</name>
    <name type="common">Halobacterium marismortui</name>
    <dbReference type="NCBI Taxonomy" id="272569"/>
    <lineage>
        <taxon>Archaea</taxon>
        <taxon>Methanobacteriati</taxon>
        <taxon>Methanobacteriota</taxon>
        <taxon>Stenosarchaea group</taxon>
        <taxon>Halobacteria</taxon>
        <taxon>Halobacteriales</taxon>
        <taxon>Haloarculaceae</taxon>
        <taxon>Haloarcula</taxon>
    </lineage>
</organism>
<dbReference type="PATRIC" id="fig|272569.17.peg.2262"/>